<organism evidence="2 3">
    <name type="scientific">Hanseniaspora valbyensis NRRL Y-1626</name>
    <dbReference type="NCBI Taxonomy" id="766949"/>
    <lineage>
        <taxon>Eukaryota</taxon>
        <taxon>Fungi</taxon>
        <taxon>Dikarya</taxon>
        <taxon>Ascomycota</taxon>
        <taxon>Saccharomycotina</taxon>
        <taxon>Saccharomycetes</taxon>
        <taxon>Saccharomycodales</taxon>
        <taxon>Saccharomycodaceae</taxon>
        <taxon>Hanseniaspora</taxon>
    </lineage>
</organism>
<comment type="caution">
    <text evidence="2">The sequence shown here is derived from an EMBL/GenBank/DDBJ whole genome shotgun (WGS) entry which is preliminary data.</text>
</comment>
<feature type="compositionally biased region" description="Low complexity" evidence="1">
    <location>
        <begin position="13"/>
        <end position="22"/>
    </location>
</feature>
<proteinExistence type="predicted"/>
<dbReference type="Proteomes" id="UP000092321">
    <property type="component" value="Unassembled WGS sequence"/>
</dbReference>
<name>A0A1B7T8X9_9ASCO</name>
<keyword evidence="3" id="KW-1185">Reference proteome</keyword>
<evidence type="ECO:0000313" key="2">
    <source>
        <dbReference type="EMBL" id="OBA25182.1"/>
    </source>
</evidence>
<feature type="region of interest" description="Disordered" evidence="1">
    <location>
        <begin position="82"/>
        <end position="108"/>
    </location>
</feature>
<evidence type="ECO:0000313" key="3">
    <source>
        <dbReference type="Proteomes" id="UP000092321"/>
    </source>
</evidence>
<evidence type="ECO:0000256" key="1">
    <source>
        <dbReference type="SAM" id="MobiDB-lite"/>
    </source>
</evidence>
<gene>
    <name evidence="2" type="ORF">HANVADRAFT_4009</name>
</gene>
<feature type="region of interest" description="Disordered" evidence="1">
    <location>
        <begin position="1"/>
        <end position="23"/>
    </location>
</feature>
<accession>A0A1B7T8X9</accession>
<reference evidence="3" key="1">
    <citation type="journal article" date="2016" name="Proc. Natl. Acad. Sci. U.S.A.">
        <title>Comparative genomics of biotechnologically important yeasts.</title>
        <authorList>
            <person name="Riley R."/>
            <person name="Haridas S."/>
            <person name="Wolfe K.H."/>
            <person name="Lopes M.R."/>
            <person name="Hittinger C.T."/>
            <person name="Goeker M."/>
            <person name="Salamov A.A."/>
            <person name="Wisecaver J.H."/>
            <person name="Long T.M."/>
            <person name="Calvey C.H."/>
            <person name="Aerts A.L."/>
            <person name="Barry K.W."/>
            <person name="Choi C."/>
            <person name="Clum A."/>
            <person name="Coughlan A.Y."/>
            <person name="Deshpande S."/>
            <person name="Douglass A.P."/>
            <person name="Hanson S.J."/>
            <person name="Klenk H.-P."/>
            <person name="LaButti K.M."/>
            <person name="Lapidus A."/>
            <person name="Lindquist E.A."/>
            <person name="Lipzen A.M."/>
            <person name="Meier-Kolthoff J.P."/>
            <person name="Ohm R.A."/>
            <person name="Otillar R.P."/>
            <person name="Pangilinan J.L."/>
            <person name="Peng Y."/>
            <person name="Rokas A."/>
            <person name="Rosa C.A."/>
            <person name="Scheuner C."/>
            <person name="Sibirny A.A."/>
            <person name="Slot J.C."/>
            <person name="Stielow J.B."/>
            <person name="Sun H."/>
            <person name="Kurtzman C.P."/>
            <person name="Blackwell M."/>
            <person name="Grigoriev I.V."/>
            <person name="Jeffries T.W."/>
        </authorList>
    </citation>
    <scope>NUCLEOTIDE SEQUENCE [LARGE SCALE GENOMIC DNA]</scope>
    <source>
        <strain evidence="3">NRRL Y-1626</strain>
    </source>
</reference>
<dbReference type="AlphaFoldDB" id="A0A1B7T8X9"/>
<sequence>MSDNNSVYLQGRNGNNNGNTTNKLQENMMDLLNRDMTKKQLISNSSSEMFGDSNSIATLDEIDRDIYPEDDNDNEPIIVLSDDDDQIEQNDGSGKKEALSYKYDLEEL</sequence>
<dbReference type="EMBL" id="LXPE01000204">
    <property type="protein sequence ID" value="OBA25182.1"/>
    <property type="molecule type" value="Genomic_DNA"/>
</dbReference>
<feature type="compositionally biased region" description="Basic and acidic residues" evidence="1">
    <location>
        <begin position="93"/>
        <end position="108"/>
    </location>
</feature>
<protein>
    <submittedName>
        <fullName evidence="2">Uncharacterized protein</fullName>
    </submittedName>
</protein>